<proteinExistence type="predicted"/>
<evidence type="ECO:0000313" key="1">
    <source>
        <dbReference type="EMBL" id="MCZ8548069.1"/>
    </source>
</evidence>
<protein>
    <submittedName>
        <fullName evidence="1">Uncharacterized protein</fullName>
    </submittedName>
</protein>
<organism evidence="1 2">
    <name type="scientific">Mesorhizobium qingshengii</name>
    <dbReference type="NCBI Taxonomy" id="1165689"/>
    <lineage>
        <taxon>Bacteria</taxon>
        <taxon>Pseudomonadati</taxon>
        <taxon>Pseudomonadota</taxon>
        <taxon>Alphaproteobacteria</taxon>
        <taxon>Hyphomicrobiales</taxon>
        <taxon>Phyllobacteriaceae</taxon>
        <taxon>Mesorhizobium</taxon>
    </lineage>
</organism>
<evidence type="ECO:0000313" key="2">
    <source>
        <dbReference type="Proteomes" id="UP001152178"/>
    </source>
</evidence>
<name>A0ABT4R2K6_9HYPH</name>
<gene>
    <name evidence="1" type="ORF">OOJ09_28165</name>
</gene>
<keyword evidence="2" id="KW-1185">Reference proteome</keyword>
<comment type="caution">
    <text evidence="1">The sequence shown here is derived from an EMBL/GenBank/DDBJ whole genome shotgun (WGS) entry which is preliminary data.</text>
</comment>
<dbReference type="EMBL" id="JAPFQA010000021">
    <property type="protein sequence ID" value="MCZ8548069.1"/>
    <property type="molecule type" value="Genomic_DNA"/>
</dbReference>
<sequence>MANINPLHAVSMAKRSDIRQPDIHDKFTGLRKDGGIGFAFRRDF</sequence>
<dbReference type="RefSeq" id="WP_269908332.1">
    <property type="nucleotide sequence ID" value="NZ_JAPFQA010000021.1"/>
</dbReference>
<accession>A0ABT4R2K6</accession>
<dbReference type="Proteomes" id="UP001152178">
    <property type="component" value="Unassembled WGS sequence"/>
</dbReference>
<reference evidence="1" key="1">
    <citation type="submission" date="2022-11" db="EMBL/GenBank/DDBJ databases">
        <authorList>
            <person name="Coimbra C."/>
        </authorList>
    </citation>
    <scope>NUCLEOTIDE SEQUENCE</scope>
    <source>
        <strain evidence="1">Jales19</strain>
    </source>
</reference>